<dbReference type="AlphaFoldDB" id="A0AAU9RZV1"/>
<feature type="compositionally biased region" description="Low complexity" evidence="13">
    <location>
        <begin position="404"/>
        <end position="417"/>
    </location>
</feature>
<dbReference type="FunFam" id="3.30.930.10:FF:000051">
    <property type="entry name" value="Lysine--tRNA ligase"/>
    <property type="match status" value="1"/>
</dbReference>
<feature type="region of interest" description="Disordered" evidence="13">
    <location>
        <begin position="396"/>
        <end position="421"/>
    </location>
</feature>
<feature type="region of interest" description="Disordered" evidence="13">
    <location>
        <begin position="452"/>
        <end position="481"/>
    </location>
</feature>
<evidence type="ECO:0000256" key="7">
    <source>
        <dbReference type="ARBA" id="ARBA00022840"/>
    </source>
</evidence>
<reference evidence="15 16" key="1">
    <citation type="submission" date="2022-03" db="EMBL/GenBank/DDBJ databases">
        <authorList>
            <person name="Nunn A."/>
            <person name="Chopra R."/>
            <person name="Nunn A."/>
            <person name="Contreras Garrido A."/>
        </authorList>
    </citation>
    <scope>NUCLEOTIDE SEQUENCE [LARGE SCALE GENOMIC DNA]</scope>
</reference>
<dbReference type="CDD" id="cd04322">
    <property type="entry name" value="LysRS_N"/>
    <property type="match status" value="1"/>
</dbReference>
<dbReference type="InterPro" id="IPR006195">
    <property type="entry name" value="aa-tRNA-synth_II"/>
</dbReference>
<evidence type="ECO:0000256" key="3">
    <source>
        <dbReference type="ARBA" id="ARBA00013166"/>
    </source>
</evidence>
<dbReference type="PRINTS" id="PR00982">
    <property type="entry name" value="TRNASYNTHLYS"/>
</dbReference>
<dbReference type="NCBIfam" id="NF001756">
    <property type="entry name" value="PRK00484.1"/>
    <property type="match status" value="1"/>
</dbReference>
<evidence type="ECO:0000256" key="12">
    <source>
        <dbReference type="RuleBase" id="RU003748"/>
    </source>
</evidence>
<keyword evidence="7" id="KW-0067">ATP-binding</keyword>
<dbReference type="CDD" id="cd00775">
    <property type="entry name" value="LysRS_core"/>
    <property type="match status" value="1"/>
</dbReference>
<feature type="region of interest" description="Disordered" evidence="13">
    <location>
        <begin position="584"/>
        <end position="603"/>
    </location>
</feature>
<evidence type="ECO:0000259" key="14">
    <source>
        <dbReference type="PROSITE" id="PS50862"/>
    </source>
</evidence>
<dbReference type="NCBIfam" id="TIGR00499">
    <property type="entry name" value="lysS_bact"/>
    <property type="match status" value="1"/>
</dbReference>
<dbReference type="GO" id="GO:0005524">
    <property type="term" value="F:ATP binding"/>
    <property type="evidence" value="ECO:0007669"/>
    <property type="project" value="UniProtKB-KW"/>
</dbReference>
<evidence type="ECO:0000256" key="4">
    <source>
        <dbReference type="ARBA" id="ARBA00022490"/>
    </source>
</evidence>
<feature type="region of interest" description="Disordered" evidence="13">
    <location>
        <begin position="309"/>
        <end position="364"/>
    </location>
</feature>
<dbReference type="EC" id="6.1.1.6" evidence="3 12"/>
<proteinExistence type="inferred from homology"/>
<dbReference type="GO" id="GO:0005829">
    <property type="term" value="C:cytosol"/>
    <property type="evidence" value="ECO:0007669"/>
    <property type="project" value="TreeGrafter"/>
</dbReference>
<evidence type="ECO:0000256" key="6">
    <source>
        <dbReference type="ARBA" id="ARBA00022741"/>
    </source>
</evidence>
<keyword evidence="8" id="KW-0648">Protein biosynthesis</keyword>
<dbReference type="SUPFAM" id="SSF50249">
    <property type="entry name" value="Nucleic acid-binding proteins"/>
    <property type="match status" value="1"/>
</dbReference>
<dbReference type="SUPFAM" id="SSF55681">
    <property type="entry name" value="Class II aaRS and biotin synthetases"/>
    <property type="match status" value="1"/>
</dbReference>
<dbReference type="InterPro" id="IPR004364">
    <property type="entry name" value="Aa-tRNA-synt_II"/>
</dbReference>
<dbReference type="GO" id="GO:0006430">
    <property type="term" value="P:lysyl-tRNA aminoacylation"/>
    <property type="evidence" value="ECO:0007669"/>
    <property type="project" value="InterPro"/>
</dbReference>
<dbReference type="InterPro" id="IPR023393">
    <property type="entry name" value="START-like_dom_sf"/>
</dbReference>
<feature type="compositionally biased region" description="Basic and acidic residues" evidence="13">
    <location>
        <begin position="309"/>
        <end position="339"/>
    </location>
</feature>
<dbReference type="FunFam" id="2.40.50.140:FF:000050">
    <property type="entry name" value="Lysine--tRNA ligase"/>
    <property type="match status" value="1"/>
</dbReference>
<evidence type="ECO:0000256" key="2">
    <source>
        <dbReference type="ARBA" id="ARBA00008226"/>
    </source>
</evidence>
<evidence type="ECO:0000313" key="15">
    <source>
        <dbReference type="EMBL" id="CAH2054014.1"/>
    </source>
</evidence>
<evidence type="ECO:0000256" key="13">
    <source>
        <dbReference type="SAM" id="MobiDB-lite"/>
    </source>
</evidence>
<feature type="compositionally biased region" description="Low complexity" evidence="13">
    <location>
        <begin position="584"/>
        <end position="600"/>
    </location>
</feature>
<keyword evidence="9" id="KW-0030">Aminoacyl-tRNA synthetase</keyword>
<dbReference type="InterPro" id="IPR045864">
    <property type="entry name" value="aa-tRNA-synth_II/BPL/LPL"/>
</dbReference>
<feature type="compositionally biased region" description="Acidic residues" evidence="13">
    <location>
        <begin position="340"/>
        <end position="352"/>
    </location>
</feature>
<dbReference type="InterPro" id="IPR018149">
    <property type="entry name" value="Lys-tRNA-synth_II_C"/>
</dbReference>
<dbReference type="HAMAP" id="MF_00252">
    <property type="entry name" value="Lys_tRNA_synth_class2"/>
    <property type="match status" value="1"/>
</dbReference>
<dbReference type="PANTHER" id="PTHR42918">
    <property type="entry name" value="LYSYL-TRNA SYNTHETASE"/>
    <property type="match status" value="1"/>
</dbReference>
<feature type="domain" description="Aminoacyl-transfer RNA synthetases class-II family profile" evidence="14">
    <location>
        <begin position="849"/>
        <end position="1178"/>
    </location>
</feature>
<keyword evidence="4" id="KW-0963">Cytoplasm</keyword>
<feature type="compositionally biased region" description="Low complexity" evidence="13">
    <location>
        <begin position="555"/>
        <end position="572"/>
    </location>
</feature>
<feature type="non-terminal residue" evidence="15">
    <location>
        <position position="1"/>
    </location>
</feature>
<dbReference type="GO" id="GO:0004824">
    <property type="term" value="F:lysine-tRNA ligase activity"/>
    <property type="evidence" value="ECO:0007669"/>
    <property type="project" value="UniProtKB-EC"/>
</dbReference>
<evidence type="ECO:0000256" key="8">
    <source>
        <dbReference type="ARBA" id="ARBA00022917"/>
    </source>
</evidence>
<evidence type="ECO:0000313" key="16">
    <source>
        <dbReference type="Proteomes" id="UP000836841"/>
    </source>
</evidence>
<keyword evidence="16" id="KW-1185">Reference proteome</keyword>
<feature type="region of interest" description="Disordered" evidence="13">
    <location>
        <begin position="620"/>
        <end position="655"/>
    </location>
</feature>
<feature type="compositionally biased region" description="Low complexity" evidence="13">
    <location>
        <begin position="454"/>
        <end position="466"/>
    </location>
</feature>
<comment type="similarity">
    <text evidence="2">Belongs to the class-II aminoacyl-tRNA synthetase family.</text>
</comment>
<gene>
    <name evidence="15" type="ORF">TAV2_LOCUS11361</name>
</gene>
<dbReference type="Pfam" id="PF01336">
    <property type="entry name" value="tRNA_anti-codon"/>
    <property type="match status" value="1"/>
</dbReference>
<comment type="catalytic activity">
    <reaction evidence="11 12">
        <text>tRNA(Lys) + L-lysine + ATP = L-lysyl-tRNA(Lys) + AMP + diphosphate</text>
        <dbReference type="Rhea" id="RHEA:20792"/>
        <dbReference type="Rhea" id="RHEA-COMP:9696"/>
        <dbReference type="Rhea" id="RHEA-COMP:9697"/>
        <dbReference type="ChEBI" id="CHEBI:30616"/>
        <dbReference type="ChEBI" id="CHEBI:32551"/>
        <dbReference type="ChEBI" id="CHEBI:33019"/>
        <dbReference type="ChEBI" id="CHEBI:78442"/>
        <dbReference type="ChEBI" id="CHEBI:78529"/>
        <dbReference type="ChEBI" id="CHEBI:456215"/>
        <dbReference type="EC" id="6.1.1.6"/>
    </reaction>
</comment>
<feature type="compositionally biased region" description="Low complexity" evidence="13">
    <location>
        <begin position="636"/>
        <end position="645"/>
    </location>
</feature>
<evidence type="ECO:0000256" key="1">
    <source>
        <dbReference type="ARBA" id="ARBA00004496"/>
    </source>
</evidence>
<dbReference type="Proteomes" id="UP000836841">
    <property type="component" value="Chromosome 3"/>
</dbReference>
<name>A0AAU9RZV1_THLAR</name>
<evidence type="ECO:0000256" key="11">
    <source>
        <dbReference type="ARBA" id="ARBA00048573"/>
    </source>
</evidence>
<feature type="region of interest" description="Disordered" evidence="13">
    <location>
        <begin position="552"/>
        <end position="578"/>
    </location>
</feature>
<evidence type="ECO:0000256" key="10">
    <source>
        <dbReference type="ARBA" id="ARBA00030563"/>
    </source>
</evidence>
<dbReference type="InterPro" id="IPR004365">
    <property type="entry name" value="NA-bd_OB_tRNA"/>
</dbReference>
<organism evidence="15 16">
    <name type="scientific">Thlaspi arvense</name>
    <name type="common">Field penny-cress</name>
    <dbReference type="NCBI Taxonomy" id="13288"/>
    <lineage>
        <taxon>Eukaryota</taxon>
        <taxon>Viridiplantae</taxon>
        <taxon>Streptophyta</taxon>
        <taxon>Embryophyta</taxon>
        <taxon>Tracheophyta</taxon>
        <taxon>Spermatophyta</taxon>
        <taxon>Magnoliopsida</taxon>
        <taxon>eudicotyledons</taxon>
        <taxon>Gunneridae</taxon>
        <taxon>Pentapetalae</taxon>
        <taxon>rosids</taxon>
        <taxon>malvids</taxon>
        <taxon>Brassicales</taxon>
        <taxon>Brassicaceae</taxon>
        <taxon>Thlaspideae</taxon>
        <taxon>Thlaspi</taxon>
    </lineage>
</organism>
<dbReference type="PANTHER" id="PTHR42918:SF9">
    <property type="entry name" value="LYSINE--TRNA LIGASE"/>
    <property type="match status" value="1"/>
</dbReference>
<dbReference type="Pfam" id="PF00152">
    <property type="entry name" value="tRNA-synt_2"/>
    <property type="match status" value="1"/>
</dbReference>
<dbReference type="InterPro" id="IPR002313">
    <property type="entry name" value="Lys-tRNA-ligase_II"/>
</dbReference>
<dbReference type="InterPro" id="IPR012340">
    <property type="entry name" value="NA-bd_OB-fold"/>
</dbReference>
<accession>A0AAU9RZV1</accession>
<dbReference type="EMBL" id="OU466859">
    <property type="protein sequence ID" value="CAH2054014.1"/>
    <property type="molecule type" value="Genomic_DNA"/>
</dbReference>
<feature type="compositionally biased region" description="Basic and acidic residues" evidence="13">
    <location>
        <begin position="620"/>
        <end position="634"/>
    </location>
</feature>
<dbReference type="GO" id="GO:0000049">
    <property type="term" value="F:tRNA binding"/>
    <property type="evidence" value="ECO:0007669"/>
    <property type="project" value="TreeGrafter"/>
</dbReference>
<dbReference type="SUPFAM" id="SSF55961">
    <property type="entry name" value="Bet v1-like"/>
    <property type="match status" value="1"/>
</dbReference>
<dbReference type="Gene3D" id="3.30.930.10">
    <property type="entry name" value="Bira Bifunctional Protein, Domain 2"/>
    <property type="match status" value="1"/>
</dbReference>
<comment type="subcellular location">
    <subcellularLocation>
        <location evidence="1">Cytoplasm</location>
    </subcellularLocation>
</comment>
<dbReference type="Gene3D" id="2.40.50.140">
    <property type="entry name" value="Nucleic acid-binding proteins"/>
    <property type="match status" value="1"/>
</dbReference>
<dbReference type="PROSITE" id="PS50862">
    <property type="entry name" value="AA_TRNA_LIGASE_II"/>
    <property type="match status" value="1"/>
</dbReference>
<protein>
    <recommendedName>
        <fullName evidence="3 12">Lysine--tRNA ligase</fullName>
        <ecNumber evidence="3 12">6.1.1.6</ecNumber>
    </recommendedName>
    <alternativeName>
        <fullName evidence="10 12">Lysyl-tRNA synthetase</fullName>
    </alternativeName>
</protein>
<keyword evidence="6" id="KW-0547">Nucleotide-binding</keyword>
<evidence type="ECO:0000256" key="9">
    <source>
        <dbReference type="ARBA" id="ARBA00023146"/>
    </source>
</evidence>
<evidence type="ECO:0000256" key="5">
    <source>
        <dbReference type="ARBA" id="ARBA00022598"/>
    </source>
</evidence>
<keyword evidence="5" id="KW-0436">Ligase</keyword>
<sequence>NKREICEYRERLDKTLASPELTNEQTLKTLLRKQLNEECDVDVLDQRVADLSSILDKLRSVSTKDQKLSKSSNEASYGDWKVKHDHEDCRVMYREGPEGSPFHTLLVEGYMDGPIQDCLSVSWESSLYEKWWPKSSFPAFRILQTKCLQNFRINEQICLVRMKVPWPMTDREAMVQFFLFEYFKDGLVIILLNSVSASQVESIDKNGNSEAVRVDLVGGVAIQKVSPERSYMRFISEFDIKLDLIPPSLINFMARQLLGNGFRLFKKTIGSVATSDDYSRVLADPLYTLIRQALYSTDEICQANEIHSQEGRDCEEKEPHLEADEPHENASVPCKRDVPEIEEEECDDEEEDKSGVSSSSVEDENVIDKNGKTLFCISPEVKQALGTLERVISMVRKSRTGNNTSTSSEGEASLSSSPKQHLESTAIVSSSKVCIQDPKIELLGEASFTHYHTNNNSNNRRSGSSSFAREGNKIAPASPEIDLSTNSVDEVTRITISQATTLFSQTTESSDDKPSGLVGGKSSFMQRKRKQSCFGIRWSWIRRFATRINPKEDSLSTFSSSSPSSASSTSSPRMADQATQAISELSMDSATSSSTAETGACDGAVPLSKNALKKELKLKQKEEERKRKEEEKAKQAPKASSQSQKSVAADDEDMDPTQYFENRLKYLAVEKAKGENPYPHKFHVSMSIPEYIEKYGTLNNGDHVEDAEVSLAGRIMSKRSSSSKLFFYDLHGEDFKVQVMADASKSGLDEAGFSKLHSNVKRGDIVGVTGFPGKTKRGELSIFPRSFILLSHCLHMMPRKADNVNSKKPENWIPGQPRNPETYVLKDQESRYRFRHLDLMLNVEARQIFKTRASITSYIRRFLDNKKFLEVETPMMNMIPGGAAARPFVTHHNDLDMRLYMRIAPELYLKQLIVGGYERVYEIGKQFRNEGIDLTHNPEFTTCEFYMAFADYNDLMTMTEDMLSGMVKELTGGYKIKYHANGYDKDPIEIDFTPPFRRIEMIGELEKVANLNIPKDLAGEEANKYLIDACARFDVKCPPPQTTARLLDKLVGEFLEVTCVNPTFIINHPEIMSPLAKWHRSSSGLTERFELFINQHELCNAYTELNDPVVQRQRFADQLKDRQSGDDEAMALDETFCNALEYGLPPTGGWGLGIDRLAMLLTDSQNIKEVIFFPAMRPQDEPAAVKAPLQAEN</sequence>
<dbReference type="InterPro" id="IPR044136">
    <property type="entry name" value="Lys-tRNA-ligase_II_N"/>
</dbReference>
<dbReference type="Gene3D" id="3.30.530.20">
    <property type="match status" value="1"/>
</dbReference>